<accession>A0A6N4Q7X4</accession>
<dbReference type="NCBIfam" id="NF047687">
    <property type="entry name" value="LIC10173_fam"/>
    <property type="match status" value="1"/>
</dbReference>
<evidence type="ECO:0000313" key="1">
    <source>
        <dbReference type="EMBL" id="TGK67085.1"/>
    </source>
</evidence>
<comment type="caution">
    <text evidence="1">The sequence shown here is derived from an EMBL/GenBank/DDBJ whole genome shotgun (WGS) entry which is preliminary data.</text>
</comment>
<dbReference type="Proteomes" id="UP000297239">
    <property type="component" value="Unassembled WGS sequence"/>
</dbReference>
<reference evidence="1" key="1">
    <citation type="journal article" date="2019" name="PLoS Negl. Trop. Dis.">
        <title>Revisiting the worldwide diversity of Leptospira species in the environment.</title>
        <authorList>
            <person name="Vincent A.T."/>
            <person name="Schiettekatte O."/>
            <person name="Bourhy P."/>
            <person name="Veyrier F.J."/>
            <person name="Picardeau M."/>
        </authorList>
    </citation>
    <scope>NUCLEOTIDE SEQUENCE [LARGE SCALE GENOMIC DNA]</scope>
    <source>
        <strain evidence="1">201800293</strain>
    </source>
</reference>
<dbReference type="RefSeq" id="WP_135636399.1">
    <property type="nucleotide sequence ID" value="NZ_RQFE01000031.1"/>
</dbReference>
<name>A0A6N4Q7X4_9LEPT</name>
<dbReference type="OrthoDB" id="341055at2"/>
<proteinExistence type="predicted"/>
<sequence>MKVHHITYIKAMIASCVTVPENLESELDQTPTPIIPEDKVFEYVPKLDELQESIPCAIIKFNGSTNRNWKNRKHRLATIHRDEGKFFKNAVRNVEQEIKYTIDFWFSDPALDVISSVTDRGILDQCLLYVSSHRNAKTAEGIPFEIRSGMTNVVDDPESPNGYYKLPFEIIFRDGLYTIEEEETLAGVTLEIQEPVRIERK</sequence>
<evidence type="ECO:0000313" key="2">
    <source>
        <dbReference type="Proteomes" id="UP000297239"/>
    </source>
</evidence>
<dbReference type="AlphaFoldDB" id="A0A6N4Q7X4"/>
<dbReference type="EMBL" id="RQFF01000037">
    <property type="protein sequence ID" value="TGK67085.1"/>
    <property type="molecule type" value="Genomic_DNA"/>
</dbReference>
<gene>
    <name evidence="1" type="ORF">EHQ18_18475</name>
</gene>
<keyword evidence="2" id="KW-1185">Reference proteome</keyword>
<protein>
    <submittedName>
        <fullName evidence="1">Uncharacterized protein</fullName>
    </submittedName>
</protein>
<organism evidence="1 2">
    <name type="scientific">Leptospira kanakyensis</name>
    <dbReference type="NCBI Taxonomy" id="2484968"/>
    <lineage>
        <taxon>Bacteria</taxon>
        <taxon>Pseudomonadati</taxon>
        <taxon>Spirochaetota</taxon>
        <taxon>Spirochaetia</taxon>
        <taxon>Leptospirales</taxon>
        <taxon>Leptospiraceae</taxon>
        <taxon>Leptospira</taxon>
    </lineage>
</organism>